<organism evidence="2 3">
    <name type="scientific">Natribacillus halophilus</name>
    <dbReference type="NCBI Taxonomy" id="549003"/>
    <lineage>
        <taxon>Bacteria</taxon>
        <taxon>Bacillati</taxon>
        <taxon>Bacillota</taxon>
        <taxon>Bacilli</taxon>
        <taxon>Bacillales</taxon>
        <taxon>Bacillaceae</taxon>
        <taxon>Natribacillus</taxon>
    </lineage>
</organism>
<dbReference type="RefSeq" id="WP_090395690.1">
    <property type="nucleotide sequence ID" value="NZ_FNEN01000001.1"/>
</dbReference>
<name>A0A1G8JFW5_9BACI</name>
<evidence type="ECO:0000313" key="2">
    <source>
        <dbReference type="EMBL" id="SDI30148.1"/>
    </source>
</evidence>
<dbReference type="Gene3D" id="3.40.630.30">
    <property type="match status" value="1"/>
</dbReference>
<proteinExistence type="predicted"/>
<dbReference type="OrthoDB" id="2189687at2"/>
<dbReference type="CDD" id="cd04301">
    <property type="entry name" value="NAT_SF"/>
    <property type="match status" value="1"/>
</dbReference>
<keyword evidence="3" id="KW-1185">Reference proteome</keyword>
<reference evidence="2 3" key="1">
    <citation type="submission" date="2016-10" db="EMBL/GenBank/DDBJ databases">
        <authorList>
            <person name="de Groot N.N."/>
        </authorList>
    </citation>
    <scope>NUCLEOTIDE SEQUENCE [LARGE SCALE GENOMIC DNA]</scope>
    <source>
        <strain evidence="2 3">DSM 21771</strain>
    </source>
</reference>
<sequence length="115" mass="13561">MIMKYKPAYRKIAMGLLSYTPDLKEVKTLQETIDQYENEESMKLFMYKKDDDIVGVLGYQETENGDIILHHICVNPSYRDEGIGEEMLFTMQERLGKKFTPSEETRTFLEKHQNN</sequence>
<gene>
    <name evidence="2" type="ORF">SAMN04488123_101211</name>
</gene>
<dbReference type="Proteomes" id="UP000198853">
    <property type="component" value="Unassembled WGS sequence"/>
</dbReference>
<evidence type="ECO:0000313" key="3">
    <source>
        <dbReference type="Proteomes" id="UP000198853"/>
    </source>
</evidence>
<dbReference type="EMBL" id="FNEN01000001">
    <property type="protein sequence ID" value="SDI30148.1"/>
    <property type="molecule type" value="Genomic_DNA"/>
</dbReference>
<evidence type="ECO:0000259" key="1">
    <source>
        <dbReference type="PROSITE" id="PS51186"/>
    </source>
</evidence>
<protein>
    <submittedName>
        <fullName evidence="2">Riboflavin biosynthesis RibT protein</fullName>
    </submittedName>
</protein>
<dbReference type="SUPFAM" id="SSF55729">
    <property type="entry name" value="Acyl-CoA N-acyltransferases (Nat)"/>
    <property type="match status" value="1"/>
</dbReference>
<accession>A0A1G8JFW5</accession>
<dbReference type="InterPro" id="IPR000182">
    <property type="entry name" value="GNAT_dom"/>
</dbReference>
<dbReference type="InterPro" id="IPR016181">
    <property type="entry name" value="Acyl_CoA_acyltransferase"/>
</dbReference>
<feature type="domain" description="N-acetyltransferase" evidence="1">
    <location>
        <begin position="3"/>
        <end position="115"/>
    </location>
</feature>
<dbReference type="Pfam" id="PF13673">
    <property type="entry name" value="Acetyltransf_10"/>
    <property type="match status" value="1"/>
</dbReference>
<dbReference type="GO" id="GO:0016747">
    <property type="term" value="F:acyltransferase activity, transferring groups other than amino-acyl groups"/>
    <property type="evidence" value="ECO:0007669"/>
    <property type="project" value="InterPro"/>
</dbReference>
<dbReference type="PROSITE" id="PS51186">
    <property type="entry name" value="GNAT"/>
    <property type="match status" value="1"/>
</dbReference>
<dbReference type="AlphaFoldDB" id="A0A1G8JFW5"/>